<name>A0ACD4REW4_9BACI</name>
<proteinExistence type="predicted"/>
<reference evidence="2" key="1">
    <citation type="journal article" date="2025" name="Aquaculture">
        <title>Assessment of the bioflocculant production and safety properties of Metabacillus hrfriensis sp. nov. based on phenotypic and whole-genome sequencing analysis.</title>
        <authorList>
            <person name="Zhang R."/>
            <person name="Zhao Z."/>
            <person name="Luo L."/>
            <person name="Wang S."/>
            <person name="Guo K."/>
            <person name="Xu W."/>
        </authorList>
    </citation>
    <scope>NUCLEOTIDE SEQUENCE [LARGE SCALE GENOMIC DNA]</scope>
    <source>
        <strain evidence="2">CT-WN-B3</strain>
    </source>
</reference>
<keyword evidence="2" id="KW-1185">Reference proteome</keyword>
<dbReference type="EC" id="3.4.-.-" evidence="1"/>
<accession>A0ACD4REW4</accession>
<gene>
    <name evidence="1" type="ORF">QLQ22_06485</name>
</gene>
<keyword evidence="1" id="KW-0482">Metalloprotease</keyword>
<dbReference type="Proteomes" id="UP001226091">
    <property type="component" value="Chromosome"/>
</dbReference>
<protein>
    <submittedName>
        <fullName evidence="1">CPBP family intramembrane metalloprotease</fullName>
        <ecNumber evidence="1">3.4.-.-</ecNumber>
    </submittedName>
</protein>
<evidence type="ECO:0000313" key="2">
    <source>
        <dbReference type="Proteomes" id="UP001226091"/>
    </source>
</evidence>
<dbReference type="EMBL" id="CP126116">
    <property type="protein sequence ID" value="WHZ58983.1"/>
    <property type="molecule type" value="Genomic_DNA"/>
</dbReference>
<organism evidence="1 2">
    <name type="scientific">Metabacillus hrfriensis</name>
    <dbReference type="NCBI Taxonomy" id="3048891"/>
    <lineage>
        <taxon>Bacteria</taxon>
        <taxon>Bacillati</taxon>
        <taxon>Bacillota</taxon>
        <taxon>Bacilli</taxon>
        <taxon>Bacillales</taxon>
        <taxon>Bacillaceae</taxon>
        <taxon>Metabacillus</taxon>
    </lineage>
</organism>
<keyword evidence="1" id="KW-0378">Hydrolase</keyword>
<sequence>MLKSMLLLIGPTIMIALGLHGLNSVPLTFFLFYGWLLLISGARIRQCLKSERNLLFSKEGLLTGFITGIIFLAIIFGTVSAFSETFFDSAKLQKLLIDWNFTGGHQIMLILILLIVNPLLEEIYWREFMYANLILKMNIFNTLLITSFFYSLYHMLSLISLFNWPINLLGVIPVFLAGMVWGYFRHKFQTLIPAVLSHMLADLGIILVYFRFLHV</sequence>
<keyword evidence="1" id="KW-0645">Protease</keyword>
<evidence type="ECO:0000313" key="1">
    <source>
        <dbReference type="EMBL" id="WHZ58983.1"/>
    </source>
</evidence>